<feature type="region of interest" description="Disordered" evidence="1">
    <location>
        <begin position="29"/>
        <end position="52"/>
    </location>
</feature>
<reference evidence="2" key="1">
    <citation type="submission" date="2018-06" db="EMBL/GenBank/DDBJ databases">
        <authorList>
            <person name="Zhirakovskaya E."/>
        </authorList>
    </citation>
    <scope>NUCLEOTIDE SEQUENCE</scope>
</reference>
<evidence type="ECO:0000313" key="2">
    <source>
        <dbReference type="EMBL" id="VAW70017.1"/>
    </source>
</evidence>
<feature type="compositionally biased region" description="Gly residues" evidence="1">
    <location>
        <begin position="30"/>
        <end position="52"/>
    </location>
</feature>
<protein>
    <submittedName>
        <fullName evidence="2">Uncharacterized protein</fullName>
    </submittedName>
</protein>
<dbReference type="AlphaFoldDB" id="A0A3B0Y344"/>
<organism evidence="2">
    <name type="scientific">hydrothermal vent metagenome</name>
    <dbReference type="NCBI Taxonomy" id="652676"/>
    <lineage>
        <taxon>unclassified sequences</taxon>
        <taxon>metagenomes</taxon>
        <taxon>ecological metagenomes</taxon>
    </lineage>
</organism>
<gene>
    <name evidence="2" type="ORF">MNBD_GAMMA09-1738</name>
</gene>
<sequence>QLVALPAPLPTWDGVTFVSSTYAPNAQTGVGAGGGMGGGAGGGAGGGGGGRM</sequence>
<accession>A0A3B0Y344</accession>
<name>A0A3B0Y344_9ZZZZ</name>
<feature type="non-terminal residue" evidence="2">
    <location>
        <position position="1"/>
    </location>
</feature>
<dbReference type="EMBL" id="UOFI01000185">
    <property type="protein sequence ID" value="VAW70017.1"/>
    <property type="molecule type" value="Genomic_DNA"/>
</dbReference>
<proteinExistence type="predicted"/>
<evidence type="ECO:0000256" key="1">
    <source>
        <dbReference type="SAM" id="MobiDB-lite"/>
    </source>
</evidence>